<dbReference type="EC" id="6.1.1.2" evidence="3"/>
<dbReference type="PANTHER" id="PTHR43766:SF1">
    <property type="entry name" value="TRYPTOPHAN--TRNA LIGASE, MITOCHONDRIAL"/>
    <property type="match status" value="1"/>
</dbReference>
<evidence type="ECO:0000256" key="8">
    <source>
        <dbReference type="ARBA" id="ARBA00023146"/>
    </source>
</evidence>
<evidence type="ECO:0000256" key="3">
    <source>
        <dbReference type="ARBA" id="ARBA00013161"/>
    </source>
</evidence>
<protein>
    <recommendedName>
        <fullName evidence="12">Tryptophan--tRNA ligase, mitochondrial</fullName>
        <ecNumber evidence="3">6.1.1.2</ecNumber>
    </recommendedName>
    <alternativeName>
        <fullName evidence="13">(Mt)TrpRS</fullName>
    </alternativeName>
    <alternativeName>
        <fullName evidence="9">Tryptophanyl-tRNA synthetase</fullName>
    </alternativeName>
</protein>
<keyword evidence="6 14" id="KW-0067">ATP-binding</keyword>
<evidence type="ECO:0000256" key="1">
    <source>
        <dbReference type="ARBA" id="ARBA00004305"/>
    </source>
</evidence>
<evidence type="ECO:0000313" key="15">
    <source>
        <dbReference type="EnsemblMetazoa" id="Aqu2.1.33386_001"/>
    </source>
</evidence>
<dbReference type="OMA" id="GWGQFKP"/>
<comment type="catalytic activity">
    <reaction evidence="10">
        <text>tRNA(Trp) + L-tryptophan + ATP = L-tryptophyl-tRNA(Trp) + AMP + diphosphate + H(+)</text>
        <dbReference type="Rhea" id="RHEA:24080"/>
        <dbReference type="Rhea" id="RHEA-COMP:9671"/>
        <dbReference type="Rhea" id="RHEA-COMP:9705"/>
        <dbReference type="ChEBI" id="CHEBI:15378"/>
        <dbReference type="ChEBI" id="CHEBI:30616"/>
        <dbReference type="ChEBI" id="CHEBI:33019"/>
        <dbReference type="ChEBI" id="CHEBI:57912"/>
        <dbReference type="ChEBI" id="CHEBI:78442"/>
        <dbReference type="ChEBI" id="CHEBI:78535"/>
        <dbReference type="ChEBI" id="CHEBI:456215"/>
        <dbReference type="EC" id="6.1.1.2"/>
    </reaction>
</comment>
<keyword evidence="5 14" id="KW-0547">Nucleotide-binding</keyword>
<keyword evidence="16" id="KW-1185">Reference proteome</keyword>
<dbReference type="InterPro" id="IPR024109">
    <property type="entry name" value="Trp-tRNA-ligase_bac-type"/>
</dbReference>
<dbReference type="InterPro" id="IPR014729">
    <property type="entry name" value="Rossmann-like_a/b/a_fold"/>
</dbReference>
<dbReference type="InterPro" id="IPR001412">
    <property type="entry name" value="aa-tRNA-synth_I_CS"/>
</dbReference>
<dbReference type="OrthoDB" id="15808at2759"/>
<dbReference type="GO" id="GO:0005759">
    <property type="term" value="C:mitochondrial matrix"/>
    <property type="evidence" value="ECO:0007669"/>
    <property type="project" value="UniProtKB-SubCell"/>
</dbReference>
<dbReference type="InterPro" id="IPR002305">
    <property type="entry name" value="aa-tRNA-synth_Ic"/>
</dbReference>
<reference evidence="16" key="1">
    <citation type="journal article" date="2010" name="Nature">
        <title>The Amphimedon queenslandica genome and the evolution of animal complexity.</title>
        <authorList>
            <person name="Srivastava M."/>
            <person name="Simakov O."/>
            <person name="Chapman J."/>
            <person name="Fahey B."/>
            <person name="Gauthier M.E."/>
            <person name="Mitros T."/>
            <person name="Richards G.S."/>
            <person name="Conaco C."/>
            <person name="Dacre M."/>
            <person name="Hellsten U."/>
            <person name="Larroux C."/>
            <person name="Putnam N.H."/>
            <person name="Stanke M."/>
            <person name="Adamska M."/>
            <person name="Darling A."/>
            <person name="Degnan S.M."/>
            <person name="Oakley T.H."/>
            <person name="Plachetzki D.C."/>
            <person name="Zhai Y."/>
            <person name="Adamski M."/>
            <person name="Calcino A."/>
            <person name="Cummins S.F."/>
            <person name="Goodstein D.M."/>
            <person name="Harris C."/>
            <person name="Jackson D.J."/>
            <person name="Leys S.P."/>
            <person name="Shu S."/>
            <person name="Woodcroft B.J."/>
            <person name="Vervoort M."/>
            <person name="Kosik K.S."/>
            <person name="Manning G."/>
            <person name="Degnan B.M."/>
            <person name="Rokhsar D.S."/>
        </authorList>
    </citation>
    <scope>NUCLEOTIDE SEQUENCE [LARGE SCALE GENOMIC DNA]</scope>
</reference>
<dbReference type="EnsemblMetazoa" id="Aqu2.1.33386_001">
    <property type="protein sequence ID" value="Aqu2.1.33386_001"/>
    <property type="gene ID" value="Aqu2.1.33386"/>
</dbReference>
<gene>
    <name evidence="15" type="primary">100632243</name>
</gene>
<dbReference type="FunFam" id="1.10.240.10:FF:000002">
    <property type="entry name" value="Tryptophan--tRNA ligase"/>
    <property type="match status" value="1"/>
</dbReference>
<accession>A0A1X7V0A9</accession>
<dbReference type="KEGG" id="aqu:100632243"/>
<dbReference type="Gene3D" id="1.10.240.10">
    <property type="entry name" value="Tyrosyl-Transfer RNA Synthetase"/>
    <property type="match status" value="1"/>
</dbReference>
<evidence type="ECO:0000256" key="6">
    <source>
        <dbReference type="ARBA" id="ARBA00022840"/>
    </source>
</evidence>
<evidence type="ECO:0000313" key="16">
    <source>
        <dbReference type="Proteomes" id="UP000007879"/>
    </source>
</evidence>
<dbReference type="PRINTS" id="PR01039">
    <property type="entry name" value="TRNASYNTHTRP"/>
</dbReference>
<dbReference type="CDD" id="cd00806">
    <property type="entry name" value="TrpRS_core"/>
    <property type="match status" value="1"/>
</dbReference>
<dbReference type="NCBIfam" id="TIGR00233">
    <property type="entry name" value="trpS"/>
    <property type="match status" value="1"/>
</dbReference>
<dbReference type="InterPro" id="IPR050203">
    <property type="entry name" value="Trp-tRNA_synthetase"/>
</dbReference>
<dbReference type="SUPFAM" id="SSF52374">
    <property type="entry name" value="Nucleotidylyl transferase"/>
    <property type="match status" value="1"/>
</dbReference>
<dbReference type="Pfam" id="PF00579">
    <property type="entry name" value="tRNA-synt_1b"/>
    <property type="match status" value="1"/>
</dbReference>
<comment type="subcellular location">
    <subcellularLocation>
        <location evidence="1">Mitochondrion matrix</location>
    </subcellularLocation>
</comment>
<name>A0A1X7V0A9_AMPQE</name>
<dbReference type="InterPro" id="IPR002306">
    <property type="entry name" value="Trp-tRNA-ligase"/>
</dbReference>
<organism evidence="15">
    <name type="scientific">Amphimedon queenslandica</name>
    <name type="common">Sponge</name>
    <dbReference type="NCBI Taxonomy" id="400682"/>
    <lineage>
        <taxon>Eukaryota</taxon>
        <taxon>Metazoa</taxon>
        <taxon>Porifera</taxon>
        <taxon>Demospongiae</taxon>
        <taxon>Heteroscleromorpha</taxon>
        <taxon>Haplosclerida</taxon>
        <taxon>Niphatidae</taxon>
        <taxon>Amphimedon</taxon>
    </lineage>
</organism>
<keyword evidence="4 14" id="KW-0436">Ligase</keyword>
<dbReference type="Gene3D" id="3.40.50.620">
    <property type="entry name" value="HUPs"/>
    <property type="match status" value="1"/>
</dbReference>
<evidence type="ECO:0000256" key="12">
    <source>
        <dbReference type="ARBA" id="ARBA00069760"/>
    </source>
</evidence>
<dbReference type="FunFam" id="3.40.50.620:FF:000082">
    <property type="entry name" value="MSW1p Mitochondrial tryptophanyl-tRNA synthetase"/>
    <property type="match status" value="1"/>
</dbReference>
<dbReference type="InParanoid" id="A0A1X7V0A9"/>
<dbReference type="eggNOG" id="KOG2713">
    <property type="taxonomic scope" value="Eukaryota"/>
</dbReference>
<keyword evidence="7 14" id="KW-0648">Protein biosynthesis</keyword>
<dbReference type="PROSITE" id="PS00178">
    <property type="entry name" value="AA_TRNA_LIGASE_I"/>
    <property type="match status" value="1"/>
</dbReference>
<evidence type="ECO:0000256" key="11">
    <source>
        <dbReference type="ARBA" id="ARBA00059972"/>
    </source>
</evidence>
<dbReference type="AlphaFoldDB" id="A0A1X7V0A9"/>
<dbReference type="STRING" id="400682.A0A1X7V0A9"/>
<evidence type="ECO:0000256" key="10">
    <source>
        <dbReference type="ARBA" id="ARBA00049929"/>
    </source>
</evidence>
<comment type="function">
    <text evidence="11">Catalyzes the attachment of tryptophan to tRNA(Trp) in a two-step reaction: tryptophan is first activated by ATP to form Trp-AMP and then transferred to the acceptor end of tRNA(Trp).</text>
</comment>
<evidence type="ECO:0000256" key="9">
    <source>
        <dbReference type="ARBA" id="ARBA00030268"/>
    </source>
</evidence>
<dbReference type="Proteomes" id="UP000007879">
    <property type="component" value="Unassembled WGS sequence"/>
</dbReference>
<dbReference type="GO" id="GO:0070183">
    <property type="term" value="P:mitochondrial tryptophanyl-tRNA aminoacylation"/>
    <property type="evidence" value="ECO:0007669"/>
    <property type="project" value="TreeGrafter"/>
</dbReference>
<evidence type="ECO:0000256" key="13">
    <source>
        <dbReference type="ARBA" id="ARBA00080951"/>
    </source>
</evidence>
<dbReference type="GO" id="GO:0005524">
    <property type="term" value="F:ATP binding"/>
    <property type="evidence" value="ECO:0007669"/>
    <property type="project" value="UniProtKB-KW"/>
</dbReference>
<comment type="similarity">
    <text evidence="2 14">Belongs to the class-I aminoacyl-tRNA synthetase family.</text>
</comment>
<evidence type="ECO:0000256" key="4">
    <source>
        <dbReference type="ARBA" id="ARBA00022598"/>
    </source>
</evidence>
<proteinExistence type="inferred from homology"/>
<dbReference type="EnsemblMetazoa" id="XM_003386185.3">
    <property type="protein sequence ID" value="XP_003386233.3"/>
    <property type="gene ID" value="LOC100632243"/>
</dbReference>
<sequence length="335" mass="37429">MAGAQRVFSGIQPSGVPHLGNYIGAIRNWVQLQKTCGNNVMYSIVDLHALTVHQAPLLLKRNIKNMTVCLLACGIDPKQSIVFQQSQVPEHCELMWLLSCQTPNGWLNKMTQWKSKGATDNKSFVNIGLYAYPILMAADILLYKATHIPVGADQLQHLELTCDIAHTFNSRYGVEFFPKPQPLLSEGKNQRIMSLRNPLQKMSKSDNQEMARIDITDTPDQVHNKIRKAVTDCTSAVTFEPEERPGVSNLVSMYSALSGKTTDEVVEDFTGKETVELKDGLTQVIISYLKPIQEKIIELEEDEGHIEQILTDGARRARERASVTIRGAKELLGIN</sequence>
<evidence type="ECO:0000256" key="7">
    <source>
        <dbReference type="ARBA" id="ARBA00022917"/>
    </source>
</evidence>
<evidence type="ECO:0000256" key="5">
    <source>
        <dbReference type="ARBA" id="ARBA00022741"/>
    </source>
</evidence>
<dbReference type="PANTHER" id="PTHR43766">
    <property type="entry name" value="TRYPTOPHAN--TRNA LIGASE, MITOCHONDRIAL"/>
    <property type="match status" value="1"/>
</dbReference>
<keyword evidence="8 14" id="KW-0030">Aminoacyl-tRNA synthetase</keyword>
<dbReference type="GO" id="GO:0004830">
    <property type="term" value="F:tryptophan-tRNA ligase activity"/>
    <property type="evidence" value="ECO:0007669"/>
    <property type="project" value="UniProtKB-EC"/>
</dbReference>
<evidence type="ECO:0000256" key="2">
    <source>
        <dbReference type="ARBA" id="ARBA00005594"/>
    </source>
</evidence>
<dbReference type="HAMAP" id="MF_00140_B">
    <property type="entry name" value="Trp_tRNA_synth_B"/>
    <property type="match status" value="1"/>
</dbReference>
<reference evidence="15" key="2">
    <citation type="submission" date="2017-05" db="UniProtKB">
        <authorList>
            <consortium name="EnsemblMetazoa"/>
        </authorList>
    </citation>
    <scope>IDENTIFICATION</scope>
</reference>
<evidence type="ECO:0000256" key="14">
    <source>
        <dbReference type="RuleBase" id="RU363036"/>
    </source>
</evidence>